<dbReference type="CDD" id="cd06257">
    <property type="entry name" value="DnaJ"/>
    <property type="match status" value="1"/>
</dbReference>
<dbReference type="PANTHER" id="PTHR45496">
    <property type="entry name" value="CHAPERONE DNAJ-DOMAIN SUPERFAMILY PROTEIN"/>
    <property type="match status" value="1"/>
</dbReference>
<feature type="region of interest" description="Disordered" evidence="1">
    <location>
        <begin position="146"/>
        <end position="206"/>
    </location>
</feature>
<dbReference type="InterPro" id="IPR018253">
    <property type="entry name" value="DnaJ_domain_CS"/>
</dbReference>
<evidence type="ECO:0000313" key="4">
    <source>
        <dbReference type="Proteomes" id="UP000813462"/>
    </source>
</evidence>
<feature type="region of interest" description="Disordered" evidence="1">
    <location>
        <begin position="301"/>
        <end position="341"/>
    </location>
</feature>
<comment type="caution">
    <text evidence="3">The sequence shown here is derived from an EMBL/GenBank/DDBJ whole genome shotgun (WGS) entry which is preliminary data.</text>
</comment>
<protein>
    <recommendedName>
        <fullName evidence="2">J domain-containing protein</fullName>
    </recommendedName>
</protein>
<dbReference type="InterPro" id="IPR001623">
    <property type="entry name" value="DnaJ_domain"/>
</dbReference>
<organism evidence="3 4">
    <name type="scientific">Ziziphus jujuba var. spinosa</name>
    <dbReference type="NCBI Taxonomy" id="714518"/>
    <lineage>
        <taxon>Eukaryota</taxon>
        <taxon>Viridiplantae</taxon>
        <taxon>Streptophyta</taxon>
        <taxon>Embryophyta</taxon>
        <taxon>Tracheophyta</taxon>
        <taxon>Spermatophyta</taxon>
        <taxon>Magnoliopsida</taxon>
        <taxon>eudicotyledons</taxon>
        <taxon>Gunneridae</taxon>
        <taxon>Pentapetalae</taxon>
        <taxon>rosids</taxon>
        <taxon>fabids</taxon>
        <taxon>Rosales</taxon>
        <taxon>Rhamnaceae</taxon>
        <taxon>Paliureae</taxon>
        <taxon>Ziziphus</taxon>
    </lineage>
</organism>
<feature type="domain" description="J" evidence="2">
    <location>
        <begin position="66"/>
        <end position="131"/>
    </location>
</feature>
<dbReference type="InterPro" id="IPR036279">
    <property type="entry name" value="5-3_exonuclease_C_sf"/>
</dbReference>
<dbReference type="Proteomes" id="UP000813462">
    <property type="component" value="Unassembled WGS sequence"/>
</dbReference>
<dbReference type="PROSITE" id="PS00636">
    <property type="entry name" value="DNAJ_1"/>
    <property type="match status" value="1"/>
</dbReference>
<dbReference type="Gene3D" id="1.10.150.20">
    <property type="entry name" value="5' to 3' exonuclease, C-terminal subdomain"/>
    <property type="match status" value="1"/>
</dbReference>
<dbReference type="Gene3D" id="1.10.287.110">
    <property type="entry name" value="DnaJ domain"/>
    <property type="match status" value="1"/>
</dbReference>
<dbReference type="SUPFAM" id="SSF46565">
    <property type="entry name" value="Chaperone J-domain"/>
    <property type="match status" value="1"/>
</dbReference>
<sequence>MESNRTEAERLLGIAEKLLQARDLTGSREFAVLAQETEPLLDGSDQILAVVDVLLASERRINNHHDWYGILQLDRRSDDLDLIKKQYRRMALLLHPDKNKYAFADQAFRLVAHAWAVLSDQTKKPLYDKELNLFFSKIDLSSQHQQQVKLPVRRTTTTTTTNTHHSSAGNRSSAAADDVAGDHGGGGSSEQDHHHHHQQQQQQNQRQKLQSFWTACPYCFVLYEYPRVYEDCCLRCQKCQRAFHAAMIPSLPPLVAGQEAYYCCWGFFPLGFVFGSSQNGGKASAPAPAAATGFPNWMPPMFQSAPQQQQQESGRNSGLAPAKANADGTRGRHGTVEVSDGSASELETVRDSFLDFGGVNLAMDQFIYLCILSGRDYCDSIRGIEGQTALKLTVNMAP</sequence>
<dbReference type="EMBL" id="JAEACU010000002">
    <property type="protein sequence ID" value="KAH7542874.1"/>
    <property type="molecule type" value="Genomic_DNA"/>
</dbReference>
<dbReference type="PROSITE" id="PS50076">
    <property type="entry name" value="DNAJ_2"/>
    <property type="match status" value="1"/>
</dbReference>
<dbReference type="Pfam" id="PF00226">
    <property type="entry name" value="DnaJ"/>
    <property type="match status" value="1"/>
</dbReference>
<accession>A0A978VVM9</accession>
<dbReference type="GO" id="GO:0003824">
    <property type="term" value="F:catalytic activity"/>
    <property type="evidence" value="ECO:0007669"/>
    <property type="project" value="InterPro"/>
</dbReference>
<name>A0A978VVM9_ZIZJJ</name>
<dbReference type="GO" id="GO:0003677">
    <property type="term" value="F:DNA binding"/>
    <property type="evidence" value="ECO:0007669"/>
    <property type="project" value="InterPro"/>
</dbReference>
<reference evidence="3" key="1">
    <citation type="journal article" date="2021" name="Front. Plant Sci.">
        <title>Chromosome-Scale Genome Assembly for Chinese Sour Jujube and Insights Into Its Genome Evolution and Domestication Signature.</title>
        <authorList>
            <person name="Shen L.-Y."/>
            <person name="Luo H."/>
            <person name="Wang X.-L."/>
            <person name="Wang X.-M."/>
            <person name="Qiu X.-J."/>
            <person name="Liu H."/>
            <person name="Zhou S.-S."/>
            <person name="Jia K.-H."/>
            <person name="Nie S."/>
            <person name="Bao Y.-T."/>
            <person name="Zhang R.-G."/>
            <person name="Yun Q.-Z."/>
            <person name="Chai Y.-H."/>
            <person name="Lu J.-Y."/>
            <person name="Li Y."/>
            <person name="Zhao S.-W."/>
            <person name="Mao J.-F."/>
            <person name="Jia S.-G."/>
            <person name="Mao Y.-M."/>
        </authorList>
    </citation>
    <scope>NUCLEOTIDE SEQUENCE</scope>
    <source>
        <strain evidence="3">AT0</strain>
        <tissue evidence="3">Leaf</tissue>
    </source>
</reference>
<dbReference type="AlphaFoldDB" id="A0A978VVM9"/>
<evidence type="ECO:0000256" key="1">
    <source>
        <dbReference type="SAM" id="MobiDB-lite"/>
    </source>
</evidence>
<dbReference type="SMART" id="SM00279">
    <property type="entry name" value="HhH2"/>
    <property type="match status" value="1"/>
</dbReference>
<dbReference type="InterPro" id="IPR008918">
    <property type="entry name" value="HhH2"/>
</dbReference>
<proteinExistence type="predicted"/>
<dbReference type="PRINTS" id="PR00625">
    <property type="entry name" value="JDOMAIN"/>
</dbReference>
<gene>
    <name evidence="3" type="ORF">FEM48_Zijuj02G0121500</name>
</gene>
<dbReference type="InterPro" id="IPR036869">
    <property type="entry name" value="J_dom_sf"/>
</dbReference>
<dbReference type="InterPro" id="IPR053052">
    <property type="entry name" value="Imprinting_Balance_Reg"/>
</dbReference>
<dbReference type="PANTHER" id="PTHR45496:SF1">
    <property type="entry name" value="CHAPERONE DNAJ-DOMAIN SUPERFAMILY PROTEIN"/>
    <property type="match status" value="1"/>
</dbReference>
<evidence type="ECO:0000313" key="3">
    <source>
        <dbReference type="EMBL" id="KAH7542874.1"/>
    </source>
</evidence>
<evidence type="ECO:0000259" key="2">
    <source>
        <dbReference type="PROSITE" id="PS50076"/>
    </source>
</evidence>
<dbReference type="SMART" id="SM00271">
    <property type="entry name" value="DnaJ"/>
    <property type="match status" value="1"/>
</dbReference>
<dbReference type="SUPFAM" id="SSF47807">
    <property type="entry name" value="5' to 3' exonuclease, C-terminal subdomain"/>
    <property type="match status" value="1"/>
</dbReference>